<dbReference type="KEGG" id="hro:HELRODRAFT_165332"/>
<keyword evidence="3" id="KW-1185">Reference proteome</keyword>
<dbReference type="Proteomes" id="UP000015101">
    <property type="component" value="Unassembled WGS sequence"/>
</dbReference>
<dbReference type="RefSeq" id="XP_009030192.1">
    <property type="nucleotide sequence ID" value="XM_009031944.1"/>
</dbReference>
<dbReference type="EnsemblMetazoa" id="HelroT165332">
    <property type="protein sequence ID" value="HelroP165332"/>
    <property type="gene ID" value="HelroG165332"/>
</dbReference>
<dbReference type="EMBL" id="AMQM01002022">
    <property type="status" value="NOT_ANNOTATED_CDS"/>
    <property type="molecule type" value="Genomic_DNA"/>
</dbReference>
<name>T1EWL5_HELRO</name>
<evidence type="ECO:0000313" key="2">
    <source>
        <dbReference type="EnsemblMetazoa" id="HelroP165332"/>
    </source>
</evidence>
<sequence>MSADSSWLYVYLCETRPFEFCFIPRYVRILDKVTRIDSNCDKDLKVHISDEMLCVKAIFKRSAIEEALSLRSDNFLNLNKLYKHKILLEIYYPFYTKRPFRDSLQYEMKIVVCKFLICEEEVVFCSMIITPYCKYQMLYEKMKKRIEDNPDLVTNRQFGSNYYLDIFQAVQQAKFQCRKGLVNNCSQFFFDDAPWNNLQKNVLNVPCINLAKQAEMPTTLSDQAGQLKSTVNKKRSNNKVNKINMNQEITNMSQTKNFEFIAPSHLVSNVLKWNSLQTKLNKEKLCFKFNNIHNHQLSSNSNAQQTENYDIATTHNGFIEGTGNLIANRKDVRTDLSMCLSQEQINSTPVHSQDNPCFEPDLMPSPLIQGQDKHVGILFSLPLKPLKRQKEFMFPENKILLNFGSNENNSLGFEVPKHIKKLNLDETHTEKLHFPDVVSCNFNINSSNAGGRLKGDIISQMTALETKKDENQINRGGVYVSNDNINNDLCMKNNLKQSHSVNITIKNNINDYKHIKFLSGANLLGEESFDDHVESNDIIMNDFHDTTYVSCNENGIENLSNINNTNEVVLSGNINKDCNGNNETGLNVDTFNRICAIKTSYHTGTTATESLVISSDNYTSTAKNLSLTYMQTCITNKAYASKRMSGFKKNYCSLLNHQEIKCFTANEIFENCVKRHPSLLLNRVNLNMYPQIGFNFHKSRQQKQKFELNAVELQCKDSNNTFAAMNTEAARYTSTTSTVATTTSASATALSAAVRVTSTASTTTLAVATTTVARATSTVARATSTTNTTVLVAATPTSTAVMAISNVAYINATVSTTASADTSTAATAFSTAATSTSIVASLAAAIIATTVFAATTTTPTTFATIATFPTLTTSTTHTAVATTATFTTAAATKLSTFSTVSTALTNAAVFAVSTSTSVLAPNVSWSDVSFSNFSKIKLSIPTPEISFPVYQKCNNKFSTKFNSSYNQSTVKKNSMNDEMDASFLETPLQASSNNKHYCSATETNCSHISIDARIMQHLHNQQKDINLTGSLNQFSYLYCTTNNVDFGDAKKT</sequence>
<reference evidence="1 3" key="2">
    <citation type="journal article" date="2013" name="Nature">
        <title>Insights into bilaterian evolution from three spiralian genomes.</title>
        <authorList>
            <person name="Simakov O."/>
            <person name="Marletaz F."/>
            <person name="Cho S.J."/>
            <person name="Edsinger-Gonzales E."/>
            <person name="Havlak P."/>
            <person name="Hellsten U."/>
            <person name="Kuo D.H."/>
            <person name="Larsson T."/>
            <person name="Lv J."/>
            <person name="Arendt D."/>
            <person name="Savage R."/>
            <person name="Osoegawa K."/>
            <person name="de Jong P."/>
            <person name="Grimwood J."/>
            <person name="Chapman J.A."/>
            <person name="Shapiro H."/>
            <person name="Aerts A."/>
            <person name="Otillar R.P."/>
            <person name="Terry A.Y."/>
            <person name="Boore J.L."/>
            <person name="Grigoriev I.V."/>
            <person name="Lindberg D.R."/>
            <person name="Seaver E.C."/>
            <person name="Weisblat D.A."/>
            <person name="Putnam N.H."/>
            <person name="Rokhsar D.S."/>
        </authorList>
    </citation>
    <scope>NUCLEOTIDE SEQUENCE</scope>
</reference>
<dbReference type="CTD" id="20200965"/>
<dbReference type="AlphaFoldDB" id="T1EWL5"/>
<proteinExistence type="predicted"/>
<reference evidence="2" key="3">
    <citation type="submission" date="2015-06" db="UniProtKB">
        <authorList>
            <consortium name="EnsemblMetazoa"/>
        </authorList>
    </citation>
    <scope>IDENTIFICATION</scope>
</reference>
<evidence type="ECO:0000313" key="3">
    <source>
        <dbReference type="Proteomes" id="UP000015101"/>
    </source>
</evidence>
<gene>
    <name evidence="2" type="primary">20200965</name>
    <name evidence="1" type="ORF">HELRODRAFT_165332</name>
</gene>
<protein>
    <submittedName>
        <fullName evidence="1 2">Uncharacterized protein</fullName>
    </submittedName>
</protein>
<reference evidence="3" key="1">
    <citation type="submission" date="2012-12" db="EMBL/GenBank/DDBJ databases">
        <authorList>
            <person name="Hellsten U."/>
            <person name="Grimwood J."/>
            <person name="Chapman J.A."/>
            <person name="Shapiro H."/>
            <person name="Aerts A."/>
            <person name="Otillar R.P."/>
            <person name="Terry A.Y."/>
            <person name="Boore J.L."/>
            <person name="Simakov O."/>
            <person name="Marletaz F."/>
            <person name="Cho S.-J."/>
            <person name="Edsinger-Gonzales E."/>
            <person name="Havlak P."/>
            <person name="Kuo D.-H."/>
            <person name="Larsson T."/>
            <person name="Lv J."/>
            <person name="Arendt D."/>
            <person name="Savage R."/>
            <person name="Osoegawa K."/>
            <person name="de Jong P."/>
            <person name="Lindberg D.R."/>
            <person name="Seaver E.C."/>
            <person name="Weisblat D.A."/>
            <person name="Putnam N.H."/>
            <person name="Grigoriev I.V."/>
            <person name="Rokhsar D.S."/>
        </authorList>
    </citation>
    <scope>NUCLEOTIDE SEQUENCE</scope>
</reference>
<dbReference type="InParanoid" id="T1EWL5"/>
<evidence type="ECO:0000313" key="1">
    <source>
        <dbReference type="EMBL" id="ESN91318.1"/>
    </source>
</evidence>
<accession>T1EWL5</accession>
<dbReference type="HOGENOM" id="CLU_290745_0_0_1"/>
<dbReference type="EMBL" id="KB097700">
    <property type="protein sequence ID" value="ESN91318.1"/>
    <property type="molecule type" value="Genomic_DNA"/>
</dbReference>
<organism evidence="2 3">
    <name type="scientific">Helobdella robusta</name>
    <name type="common">Californian leech</name>
    <dbReference type="NCBI Taxonomy" id="6412"/>
    <lineage>
        <taxon>Eukaryota</taxon>
        <taxon>Metazoa</taxon>
        <taxon>Spiralia</taxon>
        <taxon>Lophotrochozoa</taxon>
        <taxon>Annelida</taxon>
        <taxon>Clitellata</taxon>
        <taxon>Hirudinea</taxon>
        <taxon>Rhynchobdellida</taxon>
        <taxon>Glossiphoniidae</taxon>
        <taxon>Helobdella</taxon>
    </lineage>
</organism>
<dbReference type="GeneID" id="20200965"/>